<evidence type="ECO:0000313" key="2">
    <source>
        <dbReference type="EMBL" id="RAL42438.1"/>
    </source>
</evidence>
<protein>
    <recommendedName>
        <fullName evidence="4">Endonuclease/exonuclease/phosphatase domain-containing protein</fullName>
    </recommendedName>
</protein>
<dbReference type="SUPFAM" id="SSF56219">
    <property type="entry name" value="DNase I-like"/>
    <property type="match status" value="1"/>
</dbReference>
<organism evidence="2 3">
    <name type="scientific">Cuscuta australis</name>
    <dbReference type="NCBI Taxonomy" id="267555"/>
    <lineage>
        <taxon>Eukaryota</taxon>
        <taxon>Viridiplantae</taxon>
        <taxon>Streptophyta</taxon>
        <taxon>Embryophyta</taxon>
        <taxon>Tracheophyta</taxon>
        <taxon>Spermatophyta</taxon>
        <taxon>Magnoliopsida</taxon>
        <taxon>eudicotyledons</taxon>
        <taxon>Gunneridae</taxon>
        <taxon>Pentapetalae</taxon>
        <taxon>asterids</taxon>
        <taxon>lamiids</taxon>
        <taxon>Solanales</taxon>
        <taxon>Convolvulaceae</taxon>
        <taxon>Cuscuteae</taxon>
        <taxon>Cuscuta</taxon>
        <taxon>Cuscuta subgen. Grammica</taxon>
        <taxon>Cuscuta sect. Cleistogrammica</taxon>
    </lineage>
</organism>
<dbReference type="Proteomes" id="UP000249390">
    <property type="component" value="Unassembled WGS sequence"/>
</dbReference>
<name>A0A328DD36_9ASTE</name>
<dbReference type="Gene3D" id="3.60.10.10">
    <property type="entry name" value="Endonuclease/exonuclease/phosphatase"/>
    <property type="match status" value="1"/>
</dbReference>
<feature type="compositionally biased region" description="Basic and acidic residues" evidence="1">
    <location>
        <begin position="82"/>
        <end position="99"/>
    </location>
</feature>
<evidence type="ECO:0008006" key="4">
    <source>
        <dbReference type="Google" id="ProtNLM"/>
    </source>
</evidence>
<dbReference type="EMBL" id="NQVE01000170">
    <property type="protein sequence ID" value="RAL42438.1"/>
    <property type="molecule type" value="Genomic_DNA"/>
</dbReference>
<dbReference type="PANTHER" id="PTHR33710:SF78">
    <property type="entry name" value="ENDONUCLEASE_EXONUCLEASE_PHOSPHATASE DOMAIN-CONTAINING PROTEIN"/>
    <property type="match status" value="1"/>
</dbReference>
<evidence type="ECO:0000313" key="3">
    <source>
        <dbReference type="Proteomes" id="UP000249390"/>
    </source>
</evidence>
<keyword evidence="3" id="KW-1185">Reference proteome</keyword>
<feature type="region of interest" description="Disordered" evidence="1">
    <location>
        <begin position="82"/>
        <end position="124"/>
    </location>
</feature>
<dbReference type="PANTHER" id="PTHR33710">
    <property type="entry name" value="BNAC02G09200D PROTEIN"/>
    <property type="match status" value="1"/>
</dbReference>
<evidence type="ECO:0000256" key="1">
    <source>
        <dbReference type="SAM" id="MobiDB-lite"/>
    </source>
</evidence>
<sequence length="404" mass="47588">MAKKKGRPKGYQIRTRSHARQANKGMKNTRLKEMLETVHHLEVIHLRKIHLEVIHLRTTSTEKLEAENQEENKITEAKTYAEVDGKEHQQEDIPKKDDCEQSNGDLEEKEKNIQNDNLQKDIPPGNMDEGFTEIMGVTDQMVSCRCRILGDTKQFLISIVYGHNDPTKRRDLWSDISSLAGQIHIPWCLIGDFNSILSCEDRRGGNPVTLEEIRDFKECIQDNGLEELPSEGARYTWSNKQGQGKRIFSKLDRALTNVEWVLQFNSKVIIKEEGLSDHSPLFINNWKQEKRHTFRFCDMWTISPNFPKIVSEVWDKERQGRPMYILLQKLKELKWRLKKMNKDRFSDIHNRSERLRGELYNIQEAIKKDHDREELFDKEKELIKELNWSLRAGYLMKCQQAKQD</sequence>
<proteinExistence type="predicted"/>
<comment type="caution">
    <text evidence="2">The sequence shown here is derived from an EMBL/GenBank/DDBJ whole genome shotgun (WGS) entry which is preliminary data.</text>
</comment>
<accession>A0A328DD36</accession>
<dbReference type="AlphaFoldDB" id="A0A328DD36"/>
<gene>
    <name evidence="2" type="ORF">DM860_016725</name>
</gene>
<feature type="region of interest" description="Disordered" evidence="1">
    <location>
        <begin position="1"/>
        <end position="23"/>
    </location>
</feature>
<dbReference type="InterPro" id="IPR036691">
    <property type="entry name" value="Endo/exonu/phosph_ase_sf"/>
</dbReference>
<reference evidence="2 3" key="1">
    <citation type="submission" date="2018-06" db="EMBL/GenBank/DDBJ databases">
        <title>The Genome of Cuscuta australis (Dodder) Provides Insight into the Evolution of Plant Parasitism.</title>
        <authorList>
            <person name="Liu H."/>
        </authorList>
    </citation>
    <scope>NUCLEOTIDE SEQUENCE [LARGE SCALE GENOMIC DNA]</scope>
    <source>
        <strain evidence="3">cv. Yunnan</strain>
        <tissue evidence="2">Vines</tissue>
    </source>
</reference>